<dbReference type="CDD" id="cd03794">
    <property type="entry name" value="GT4_WbuB-like"/>
    <property type="match status" value="1"/>
</dbReference>
<keyword evidence="7" id="KW-1185">Reference proteome</keyword>
<evidence type="ECO:0000259" key="3">
    <source>
        <dbReference type="Pfam" id="PF00534"/>
    </source>
</evidence>
<accession>A0A918FGF9</accession>
<protein>
    <recommendedName>
        <fullName evidence="8">UDP-phosphate galactose phosphotransferase</fullName>
    </recommendedName>
</protein>
<dbReference type="Proteomes" id="UP000603865">
    <property type="component" value="Unassembled WGS sequence"/>
</dbReference>
<keyword evidence="2" id="KW-0472">Membrane</keyword>
<evidence type="ECO:0008006" key="8">
    <source>
        <dbReference type="Google" id="ProtNLM"/>
    </source>
</evidence>
<dbReference type="Pfam" id="PF00534">
    <property type="entry name" value="Glycos_transf_1"/>
    <property type="match status" value="1"/>
</dbReference>
<feature type="domain" description="Bacterial sugar transferase" evidence="4">
    <location>
        <begin position="414"/>
        <end position="588"/>
    </location>
</feature>
<dbReference type="AlphaFoldDB" id="A0A918FGF9"/>
<reference evidence="6" key="1">
    <citation type="journal article" date="2014" name="Int. J. Syst. Evol. Microbiol.">
        <title>Complete genome sequence of Corynebacterium casei LMG S-19264T (=DSM 44701T), isolated from a smear-ripened cheese.</title>
        <authorList>
            <consortium name="US DOE Joint Genome Institute (JGI-PGF)"/>
            <person name="Walter F."/>
            <person name="Albersmeier A."/>
            <person name="Kalinowski J."/>
            <person name="Ruckert C."/>
        </authorList>
    </citation>
    <scope>NUCLEOTIDE SEQUENCE</scope>
    <source>
        <strain evidence="6">JCM 31311</strain>
    </source>
</reference>
<reference evidence="6" key="2">
    <citation type="submission" date="2020-09" db="EMBL/GenBank/DDBJ databases">
        <authorList>
            <person name="Sun Q."/>
            <person name="Ohkuma M."/>
        </authorList>
    </citation>
    <scope>NUCLEOTIDE SEQUENCE</scope>
    <source>
        <strain evidence="6">JCM 31311</strain>
    </source>
</reference>
<dbReference type="InterPro" id="IPR001296">
    <property type="entry name" value="Glyco_trans_1"/>
</dbReference>
<comment type="caution">
    <text evidence="6">The sequence shown here is derived from an EMBL/GenBank/DDBJ whole genome shotgun (WGS) entry which is preliminary data.</text>
</comment>
<dbReference type="InterPro" id="IPR028098">
    <property type="entry name" value="Glyco_trans_4-like_N"/>
</dbReference>
<evidence type="ECO:0000256" key="1">
    <source>
        <dbReference type="ARBA" id="ARBA00006464"/>
    </source>
</evidence>
<dbReference type="InterPro" id="IPR003362">
    <property type="entry name" value="Bact_transf"/>
</dbReference>
<evidence type="ECO:0000259" key="5">
    <source>
        <dbReference type="Pfam" id="PF13579"/>
    </source>
</evidence>
<dbReference type="Pfam" id="PF13579">
    <property type="entry name" value="Glyco_trans_4_4"/>
    <property type="match status" value="1"/>
</dbReference>
<sequence length="612" mass="68391">MRILLITQWFDPEPTFKGLLFAQELRRQGHDVEVLTGFPNYPGGKVYPGYRVRAFQREVMDGIPVLRVPLYPSHDQSGAKRALNYLSFAASAAIGALFLKRPDVAYVYHPPATAALPALLLRLLKGVPFVYDIQDLWPDTLAATGMMERPAILNAVHRFMQVVYRNAAHVVVLSGGFQTRLIERGVPPEKITVIPNWTDEQQIQLTPPAPERLRDLGLQHTFNIVFAGTMGKAQALDIVLAAAEQLHVQRPEVRFVLVGGGIEVERLQKEARLRALENVLFLPRRPPSEIGELLQLADALLVHLKDDPLFAITIPSKTQAYLRAGKPILMGVRGDAAQMVEAARAGVAFEPEVVAALVQAVERLILLRADQRQTMGQSGQTYYWEELSLTRGTAAFVQIFSRVARLHRSGDSVKRAFDLVAAAAALVLLGVPMAMLALVVRRYLGLPVLFSQIRPGQNGQPFTMYKFRTMTDDRQPDGTLLPDSRRLTPLGRFLRSSSLDELPGLFNVLKGEMSLVGPRPLLMAYLPRYSAFQARRHEVRPGLTGWAQINGRNALSWEEKFNFDVWYVDHRSFLLDLKILLLTVMKVVRREGVSAVNHATMPEFLGTEKAQP</sequence>
<keyword evidence="2" id="KW-1133">Transmembrane helix</keyword>
<dbReference type="EMBL" id="BMQL01000071">
    <property type="protein sequence ID" value="GGR36083.1"/>
    <property type="molecule type" value="Genomic_DNA"/>
</dbReference>
<dbReference type="PANTHER" id="PTHR30576">
    <property type="entry name" value="COLANIC BIOSYNTHESIS UDP-GLUCOSE LIPID CARRIER TRANSFERASE"/>
    <property type="match status" value="1"/>
</dbReference>
<dbReference type="GO" id="GO:0016757">
    <property type="term" value="F:glycosyltransferase activity"/>
    <property type="evidence" value="ECO:0007669"/>
    <property type="project" value="InterPro"/>
</dbReference>
<organism evidence="6 7">
    <name type="scientific">Deinococcus ruber</name>
    <dbReference type="NCBI Taxonomy" id="1848197"/>
    <lineage>
        <taxon>Bacteria</taxon>
        <taxon>Thermotogati</taxon>
        <taxon>Deinococcota</taxon>
        <taxon>Deinococci</taxon>
        <taxon>Deinococcales</taxon>
        <taxon>Deinococcaceae</taxon>
        <taxon>Deinococcus</taxon>
    </lineage>
</organism>
<dbReference type="PANTHER" id="PTHR30576:SF8">
    <property type="entry name" value="UNDECAPRENYL-PHOSPHATE GALACTOSE PHOSPHOTRANSFERASE"/>
    <property type="match status" value="1"/>
</dbReference>
<dbReference type="Pfam" id="PF02397">
    <property type="entry name" value="Bac_transf"/>
    <property type="match status" value="1"/>
</dbReference>
<keyword evidence="2" id="KW-0812">Transmembrane</keyword>
<evidence type="ECO:0000313" key="7">
    <source>
        <dbReference type="Proteomes" id="UP000603865"/>
    </source>
</evidence>
<dbReference type="SUPFAM" id="SSF53756">
    <property type="entry name" value="UDP-Glycosyltransferase/glycogen phosphorylase"/>
    <property type="match status" value="1"/>
</dbReference>
<evidence type="ECO:0000259" key="4">
    <source>
        <dbReference type="Pfam" id="PF02397"/>
    </source>
</evidence>
<feature type="domain" description="Glycosyl transferase family 1" evidence="3">
    <location>
        <begin position="224"/>
        <end position="380"/>
    </location>
</feature>
<dbReference type="RefSeq" id="WP_189093477.1">
    <property type="nucleotide sequence ID" value="NZ_BMQL01000071.1"/>
</dbReference>
<dbReference type="GO" id="GO:0016780">
    <property type="term" value="F:phosphotransferase activity, for other substituted phosphate groups"/>
    <property type="evidence" value="ECO:0007669"/>
    <property type="project" value="TreeGrafter"/>
</dbReference>
<comment type="similarity">
    <text evidence="1">Belongs to the bacterial sugar transferase family.</text>
</comment>
<evidence type="ECO:0000256" key="2">
    <source>
        <dbReference type="SAM" id="Phobius"/>
    </source>
</evidence>
<proteinExistence type="inferred from homology"/>
<gene>
    <name evidence="6" type="ORF">GCM10008957_52320</name>
</gene>
<feature type="domain" description="Glycosyltransferase subfamily 4-like N-terminal" evidence="5">
    <location>
        <begin position="22"/>
        <end position="197"/>
    </location>
</feature>
<dbReference type="Gene3D" id="3.40.50.2000">
    <property type="entry name" value="Glycogen Phosphorylase B"/>
    <property type="match status" value="2"/>
</dbReference>
<evidence type="ECO:0000313" key="6">
    <source>
        <dbReference type="EMBL" id="GGR36083.1"/>
    </source>
</evidence>
<feature type="transmembrane region" description="Helical" evidence="2">
    <location>
        <begin position="416"/>
        <end position="440"/>
    </location>
</feature>
<name>A0A918FGF9_9DEIO</name>